<keyword evidence="1" id="KW-1133">Transmembrane helix</keyword>
<dbReference type="EMBL" id="MN739003">
    <property type="protein sequence ID" value="QHT34605.1"/>
    <property type="molecule type" value="Genomic_DNA"/>
</dbReference>
<feature type="transmembrane region" description="Helical" evidence="1">
    <location>
        <begin position="228"/>
        <end position="248"/>
    </location>
</feature>
<sequence length="269" mass="29994">MNSDLFKLNLTDKIMDIYENQTFLERYGEYVFVSIIICISFILLVTYINIKINIKKIRADWINQKCKPNIMPFAGMINAPPNMSKLEYAEKNFAECTQNILTDISEMALIPIHYAISIITAIIQELFNIINQMRELVNKIRNSVSDITSNIMSRILNLMTPLIETIITTKSLVGKSNGILTAVMYTLLGVYLAIKSLIGSILEIVIIILIAMAAAIILLFFIPIVGNILALVGIVFFIAISIPMGYLIGFSNNVLNVHSSKSIPSVPGD</sequence>
<feature type="transmembrane region" description="Helical" evidence="1">
    <location>
        <begin position="177"/>
        <end position="194"/>
    </location>
</feature>
<organism evidence="2">
    <name type="scientific">viral metagenome</name>
    <dbReference type="NCBI Taxonomy" id="1070528"/>
    <lineage>
        <taxon>unclassified sequences</taxon>
        <taxon>metagenomes</taxon>
        <taxon>organismal metagenomes</taxon>
    </lineage>
</organism>
<proteinExistence type="predicted"/>
<feature type="transmembrane region" description="Helical" evidence="1">
    <location>
        <begin position="30"/>
        <end position="50"/>
    </location>
</feature>
<reference evidence="2" key="1">
    <citation type="journal article" date="2020" name="Nature">
        <title>Giant virus diversity and host interactions through global metagenomics.</title>
        <authorList>
            <person name="Schulz F."/>
            <person name="Roux S."/>
            <person name="Paez-Espino D."/>
            <person name="Jungbluth S."/>
            <person name="Walsh D.A."/>
            <person name="Denef V.J."/>
            <person name="McMahon K.D."/>
            <person name="Konstantinidis K.T."/>
            <person name="Eloe-Fadrosh E.A."/>
            <person name="Kyrpides N.C."/>
            <person name="Woyke T."/>
        </authorList>
    </citation>
    <scope>NUCLEOTIDE SEQUENCE</scope>
    <source>
        <strain evidence="2">GVMAG-M-3300009163-63</strain>
    </source>
</reference>
<protein>
    <submittedName>
        <fullName evidence="2">Uncharacterized protein</fullName>
    </submittedName>
</protein>
<accession>A0A6C0F616</accession>
<evidence type="ECO:0000256" key="1">
    <source>
        <dbReference type="SAM" id="Phobius"/>
    </source>
</evidence>
<evidence type="ECO:0000313" key="2">
    <source>
        <dbReference type="EMBL" id="QHT34605.1"/>
    </source>
</evidence>
<keyword evidence="1" id="KW-0812">Transmembrane</keyword>
<feature type="transmembrane region" description="Helical" evidence="1">
    <location>
        <begin position="200"/>
        <end position="221"/>
    </location>
</feature>
<dbReference type="AlphaFoldDB" id="A0A6C0F616"/>
<keyword evidence="1" id="KW-0472">Membrane</keyword>
<name>A0A6C0F616_9ZZZZ</name>